<evidence type="ECO:0000256" key="1">
    <source>
        <dbReference type="SAM" id="MobiDB-lite"/>
    </source>
</evidence>
<keyword evidence="2" id="KW-0812">Transmembrane</keyword>
<feature type="compositionally biased region" description="Basic and acidic residues" evidence="1">
    <location>
        <begin position="344"/>
        <end position="362"/>
    </location>
</feature>
<evidence type="ECO:0000313" key="3">
    <source>
        <dbReference type="EMBL" id="ALO15716.1"/>
    </source>
</evidence>
<evidence type="ECO:0000313" key="4">
    <source>
        <dbReference type="Proteomes" id="UP000064893"/>
    </source>
</evidence>
<dbReference type="EMBL" id="CP013118">
    <property type="protein sequence ID" value="ALO15716.1"/>
    <property type="molecule type" value="Genomic_DNA"/>
</dbReference>
<dbReference type="STRING" id="1307839.L21SP5_02079"/>
<dbReference type="RefSeq" id="WP_057953150.1">
    <property type="nucleotide sequence ID" value="NZ_CP013118.1"/>
</dbReference>
<dbReference type="Proteomes" id="UP000064893">
    <property type="component" value="Chromosome"/>
</dbReference>
<dbReference type="KEGG" id="blq:L21SP5_02079"/>
<feature type="region of interest" description="Disordered" evidence="1">
    <location>
        <begin position="344"/>
        <end position="365"/>
    </location>
</feature>
<evidence type="ECO:0000256" key="2">
    <source>
        <dbReference type="SAM" id="Phobius"/>
    </source>
</evidence>
<dbReference type="OrthoDB" id="9798438at2"/>
<dbReference type="InterPro" id="IPR011047">
    <property type="entry name" value="Quinoprotein_ADH-like_sf"/>
</dbReference>
<protein>
    <submittedName>
        <fullName evidence="3">Uncharacterized protein</fullName>
    </submittedName>
</protein>
<dbReference type="AlphaFoldDB" id="A0A0S2I086"/>
<organism evidence="3 4">
    <name type="scientific">Salinivirga cyanobacteriivorans</name>
    <dbReference type="NCBI Taxonomy" id="1307839"/>
    <lineage>
        <taxon>Bacteria</taxon>
        <taxon>Pseudomonadati</taxon>
        <taxon>Bacteroidota</taxon>
        <taxon>Bacteroidia</taxon>
        <taxon>Bacteroidales</taxon>
        <taxon>Salinivirgaceae</taxon>
        <taxon>Salinivirga</taxon>
    </lineage>
</organism>
<proteinExistence type="predicted"/>
<gene>
    <name evidence="3" type="ORF">L21SP5_02079</name>
</gene>
<keyword evidence="2" id="KW-0472">Membrane</keyword>
<name>A0A0S2I086_9BACT</name>
<accession>A0A0S2I086</accession>
<feature type="transmembrane region" description="Helical" evidence="2">
    <location>
        <begin position="12"/>
        <end position="34"/>
    </location>
</feature>
<keyword evidence="4" id="KW-1185">Reference proteome</keyword>
<keyword evidence="2" id="KW-1133">Transmembrane helix</keyword>
<dbReference type="SUPFAM" id="SSF50998">
    <property type="entry name" value="Quinoprotein alcohol dehydrogenase-like"/>
    <property type="match status" value="1"/>
</dbReference>
<reference evidence="3 4" key="1">
    <citation type="submission" date="2015-11" db="EMBL/GenBank/DDBJ databases">
        <title>Description and complete genome sequence of a novel strain predominating in hypersaline microbial mats and representing a new family of the Bacteriodetes phylum.</title>
        <authorList>
            <person name="Spring S."/>
            <person name="Bunk B."/>
            <person name="Sproer C."/>
            <person name="Klenk H.-P."/>
        </authorList>
    </citation>
    <scope>NUCLEOTIDE SEQUENCE [LARGE SCALE GENOMIC DNA]</scope>
    <source>
        <strain evidence="3 4">L21-Spi-D4</strain>
    </source>
</reference>
<sequence length="419" mass="47110">MKQAASVFKKGCLIIVLIMAQAVFVAAQTGIFYYPNPSENYVNNKLLALTEAPNQEIYLLGKLSNASYEKSIPYFCRVDKRGNLLIENPLTKHQVYDLSALFILNNQRVKAFGSRRQGPIFAPWMVTLNTKGNIVKEKSDYVVYSTIMNDVTNIDGKNLMIAETKVDNNKLYNINLVKLDAEKDETLWSKRIESNQNEEATTVVALEDGNLLVLGKKYSNDLSDYSPVLYKVNPSGKPLWRVGIPVPDNFYAQDIAEDSEGNLIYMCSYSKEYMGSNETRVIKLNKQGQRKSYNVILDISANGLVMKPENKFVLYGSNIKVYNKRPITKGKYVVLGSNLKPLHEHELSQTDKPDSKMPEEVTKNLPTTSDLTTGILLKDGRVALAGRIYMPANPAKANPYGNDRNNFALMIILDESGRF</sequence>